<name>A0ABX7AF02_9GAMM</name>
<evidence type="ECO:0000313" key="2">
    <source>
        <dbReference type="EMBL" id="QQO62531.1"/>
    </source>
</evidence>
<keyword evidence="1" id="KW-1133">Transmembrane helix</keyword>
<feature type="transmembrane region" description="Helical" evidence="1">
    <location>
        <begin position="79"/>
        <end position="100"/>
    </location>
</feature>
<feature type="transmembrane region" description="Helical" evidence="1">
    <location>
        <begin position="12"/>
        <end position="31"/>
    </location>
</feature>
<keyword evidence="1" id="KW-0812">Transmembrane</keyword>
<keyword evidence="1" id="KW-0472">Membrane</keyword>
<feature type="transmembrane region" description="Helical" evidence="1">
    <location>
        <begin position="37"/>
        <end position="58"/>
    </location>
</feature>
<feature type="transmembrane region" description="Helical" evidence="1">
    <location>
        <begin position="106"/>
        <end position="129"/>
    </location>
</feature>
<evidence type="ECO:0000313" key="3">
    <source>
        <dbReference type="Proteomes" id="UP000596157"/>
    </source>
</evidence>
<organism evidence="2 3">
    <name type="scientific">Providencia manganoxydans</name>
    <dbReference type="NCBI Taxonomy" id="2923283"/>
    <lineage>
        <taxon>Bacteria</taxon>
        <taxon>Pseudomonadati</taxon>
        <taxon>Pseudomonadota</taxon>
        <taxon>Gammaproteobacteria</taxon>
        <taxon>Enterobacterales</taxon>
        <taxon>Morganellaceae</taxon>
        <taxon>Providencia</taxon>
    </lineage>
</organism>
<accession>A0ABX7AF02</accession>
<reference evidence="3" key="1">
    <citation type="submission" date="2021-01" db="EMBL/GenBank/DDBJ databases">
        <title>Providencia vermicola LLDRA6, a soil-borne Mn(II)-oxidizing bacterium, exploits a strategy of superoxide production coupled to hydrogen peroxide consumption to generate Mn oxides, as revealed by transcriptional up-regulation of genes for phenylacetic acid catabolism.</title>
        <authorList>
            <person name="Chen S."/>
            <person name="Ding Z."/>
            <person name="Chen J."/>
            <person name="Luo J."/>
            <person name="Ruan X."/>
            <person name="Li Z."/>
            <person name="Liao F."/>
            <person name="He J."/>
            <person name="Li D."/>
        </authorList>
    </citation>
    <scope>NUCLEOTIDE SEQUENCE [LARGE SCALE GENOMIC DNA]</scope>
    <source>
        <strain evidence="3">LLDRA6</strain>
    </source>
</reference>
<dbReference type="GeneID" id="92277163"/>
<feature type="transmembrane region" description="Helical" evidence="1">
    <location>
        <begin position="141"/>
        <end position="162"/>
    </location>
</feature>
<dbReference type="Proteomes" id="UP000596157">
    <property type="component" value="Chromosome"/>
</dbReference>
<proteinExistence type="predicted"/>
<feature type="transmembrane region" description="Helical" evidence="1">
    <location>
        <begin position="213"/>
        <end position="233"/>
    </location>
</feature>
<dbReference type="EMBL" id="CP067099">
    <property type="protein sequence ID" value="QQO62531.1"/>
    <property type="molecule type" value="Genomic_DNA"/>
</dbReference>
<feature type="transmembrane region" description="Helical" evidence="1">
    <location>
        <begin position="182"/>
        <end position="201"/>
    </location>
</feature>
<keyword evidence="3" id="KW-1185">Reference proteome</keyword>
<evidence type="ECO:0000256" key="1">
    <source>
        <dbReference type="SAM" id="Phobius"/>
    </source>
</evidence>
<gene>
    <name evidence="2" type="ORF">JI723_00575</name>
</gene>
<dbReference type="RefSeq" id="WP_337979705.1">
    <property type="nucleotide sequence ID" value="NZ_CP067099.1"/>
</dbReference>
<sequence length="317" mass="36962">MRIKKITFEYFQKNILAVILILYLFISIYTLGRDFNFKVELAIILSIAVMIFCIVMRGQRNKIYYKFIYFDDNKEKKKASGFMSLLTCIGFLLFLFFLNIGNSTLAIIGLIAFYLLVIVSGILLFFDLGGSEYKLFKKSRLVLGLGFSFLYLLTSSYAASYFMQISNMDIGDSPLLELGLKITYFIFFALMLLQPLSYMFFLYISDKLKIPQVIIGISIVLITTITLFLVPRWSTNVIVLVFDWATQSEWRTFVSCGQEKISYPQERYYGFNTEKYTVYFSDRNGEWGFEELQCPEDDNELIRIPISKSNMPKWFQS</sequence>
<protein>
    <submittedName>
        <fullName evidence="2">Uncharacterized protein</fullName>
    </submittedName>
</protein>